<reference evidence="1" key="1">
    <citation type="submission" date="2021-02" db="EMBL/GenBank/DDBJ databases">
        <authorList>
            <person name="Nowell W R."/>
        </authorList>
    </citation>
    <scope>NUCLEOTIDE SEQUENCE</scope>
</reference>
<comment type="caution">
    <text evidence="1">The sequence shown here is derived from an EMBL/GenBank/DDBJ whole genome shotgun (WGS) entry which is preliminary data.</text>
</comment>
<dbReference type="AlphaFoldDB" id="A0A815XDH5"/>
<evidence type="ECO:0000313" key="1">
    <source>
        <dbReference type="EMBL" id="CAF1556180.1"/>
    </source>
</evidence>
<organism evidence="1 2">
    <name type="scientific">Rotaria sordida</name>
    <dbReference type="NCBI Taxonomy" id="392033"/>
    <lineage>
        <taxon>Eukaryota</taxon>
        <taxon>Metazoa</taxon>
        <taxon>Spiralia</taxon>
        <taxon>Gnathifera</taxon>
        <taxon>Rotifera</taxon>
        <taxon>Eurotatoria</taxon>
        <taxon>Bdelloidea</taxon>
        <taxon>Philodinida</taxon>
        <taxon>Philodinidae</taxon>
        <taxon>Rotaria</taxon>
    </lineage>
</organism>
<accession>A0A815XDH5</accession>
<dbReference type="EMBL" id="CAJNOT010019160">
    <property type="protein sequence ID" value="CAF1556180.1"/>
    <property type="molecule type" value="Genomic_DNA"/>
</dbReference>
<feature type="non-terminal residue" evidence="1">
    <location>
        <position position="42"/>
    </location>
</feature>
<name>A0A815XDH5_9BILA</name>
<sequence>MPLLKRNHLKHLFNYILTHNNMNTFTHHLKFICTYLYEQEMY</sequence>
<evidence type="ECO:0000313" key="2">
    <source>
        <dbReference type="Proteomes" id="UP000663864"/>
    </source>
</evidence>
<gene>
    <name evidence="1" type="ORF">ZHD862_LOCUS39456</name>
</gene>
<proteinExistence type="predicted"/>
<protein>
    <submittedName>
        <fullName evidence="1">Uncharacterized protein</fullName>
    </submittedName>
</protein>
<dbReference type="Proteomes" id="UP000663864">
    <property type="component" value="Unassembled WGS sequence"/>
</dbReference>